<name>A0A9P9JR29_FUSRE</name>
<reference evidence="1" key="1">
    <citation type="journal article" date="2021" name="Nat. Commun.">
        <title>Genetic determinants of endophytism in the Arabidopsis root mycobiome.</title>
        <authorList>
            <person name="Mesny F."/>
            <person name="Miyauchi S."/>
            <person name="Thiergart T."/>
            <person name="Pickel B."/>
            <person name="Atanasova L."/>
            <person name="Karlsson M."/>
            <person name="Huettel B."/>
            <person name="Barry K.W."/>
            <person name="Haridas S."/>
            <person name="Chen C."/>
            <person name="Bauer D."/>
            <person name="Andreopoulos W."/>
            <person name="Pangilinan J."/>
            <person name="LaButti K."/>
            <person name="Riley R."/>
            <person name="Lipzen A."/>
            <person name="Clum A."/>
            <person name="Drula E."/>
            <person name="Henrissat B."/>
            <person name="Kohler A."/>
            <person name="Grigoriev I.V."/>
            <person name="Martin F.M."/>
            <person name="Hacquard S."/>
        </authorList>
    </citation>
    <scope>NUCLEOTIDE SEQUENCE</scope>
    <source>
        <strain evidence="1">MPI-CAGE-AT-0023</strain>
    </source>
</reference>
<dbReference type="RefSeq" id="XP_046044377.1">
    <property type="nucleotide sequence ID" value="XM_046193814.1"/>
</dbReference>
<comment type="caution">
    <text evidence="1">The sequence shown here is derived from an EMBL/GenBank/DDBJ whole genome shotgun (WGS) entry which is preliminary data.</text>
</comment>
<gene>
    <name evidence="1" type="ORF">BKA55DRAFT_579196</name>
</gene>
<dbReference type="GeneID" id="70223768"/>
<dbReference type="EMBL" id="JAGMUX010000017">
    <property type="protein sequence ID" value="KAH7234612.1"/>
    <property type="molecule type" value="Genomic_DNA"/>
</dbReference>
<accession>A0A9P9JR29</accession>
<dbReference type="Proteomes" id="UP000720189">
    <property type="component" value="Unassembled WGS sequence"/>
</dbReference>
<sequence length="79" mass="8857">MKYAVFRGLHKCPVVALGRQPDNHSETPFVGLLSALISELCIVFHVQRIRTLPDCLRGQAPSPVQPRLMRLDATVKVHQ</sequence>
<evidence type="ECO:0000313" key="1">
    <source>
        <dbReference type="EMBL" id="KAH7234612.1"/>
    </source>
</evidence>
<protein>
    <submittedName>
        <fullName evidence="1">Uncharacterized protein</fullName>
    </submittedName>
</protein>
<keyword evidence="2" id="KW-1185">Reference proteome</keyword>
<evidence type="ECO:0000313" key="2">
    <source>
        <dbReference type="Proteomes" id="UP000720189"/>
    </source>
</evidence>
<proteinExistence type="predicted"/>
<dbReference type="AlphaFoldDB" id="A0A9P9JR29"/>
<organism evidence="1 2">
    <name type="scientific">Fusarium redolens</name>
    <dbReference type="NCBI Taxonomy" id="48865"/>
    <lineage>
        <taxon>Eukaryota</taxon>
        <taxon>Fungi</taxon>
        <taxon>Dikarya</taxon>
        <taxon>Ascomycota</taxon>
        <taxon>Pezizomycotina</taxon>
        <taxon>Sordariomycetes</taxon>
        <taxon>Hypocreomycetidae</taxon>
        <taxon>Hypocreales</taxon>
        <taxon>Nectriaceae</taxon>
        <taxon>Fusarium</taxon>
        <taxon>Fusarium redolens species complex</taxon>
    </lineage>
</organism>